<name>A0A1M6EZU1_9FLAO</name>
<sequence>MTKIITFSLVLASLLFIQCTSDKDKFLIAKDHVGRLNKFSIVDEFDNIYASDSIVKDTIFTNIGVRTQKIQVYEKGGKHLLSITPTTDSIQKVDIVRIFDPRFKTEQGVGLNSTFKDIRDKHEIKKIVTSMNNIVVFLKDSDAYFTIEKKELPANLQYSNTSIEAVQIPDNAKIKYIMVGWE</sequence>
<dbReference type="STRING" id="558155.SAMN04487911_107117"/>
<dbReference type="Proteomes" id="UP000184231">
    <property type="component" value="Unassembled WGS sequence"/>
</dbReference>
<reference evidence="1 2" key="1">
    <citation type="submission" date="2016-11" db="EMBL/GenBank/DDBJ databases">
        <authorList>
            <person name="Jaros S."/>
            <person name="Januszkiewicz K."/>
            <person name="Wedrychowicz H."/>
        </authorList>
    </citation>
    <scope>NUCLEOTIDE SEQUENCE [LARGE SCALE GENOMIC DNA]</scope>
    <source>
        <strain evidence="1 2">CGMCC 1.8863</strain>
    </source>
</reference>
<dbReference type="AlphaFoldDB" id="A0A1M6EZU1"/>
<organism evidence="1 2">
    <name type="scientific">Arenibacter nanhaiticus</name>
    <dbReference type="NCBI Taxonomy" id="558155"/>
    <lineage>
        <taxon>Bacteria</taxon>
        <taxon>Pseudomonadati</taxon>
        <taxon>Bacteroidota</taxon>
        <taxon>Flavobacteriia</taxon>
        <taxon>Flavobacteriales</taxon>
        <taxon>Flavobacteriaceae</taxon>
        <taxon>Arenibacter</taxon>
    </lineage>
</organism>
<proteinExistence type="predicted"/>
<protein>
    <submittedName>
        <fullName evidence="1">Uncharacterized protein</fullName>
    </submittedName>
</protein>
<accession>A0A1M6EZU1</accession>
<dbReference type="EMBL" id="FQYX01000007">
    <property type="protein sequence ID" value="SHI90925.1"/>
    <property type="molecule type" value="Genomic_DNA"/>
</dbReference>
<dbReference type="OrthoDB" id="1436858at2"/>
<evidence type="ECO:0000313" key="2">
    <source>
        <dbReference type="Proteomes" id="UP000184231"/>
    </source>
</evidence>
<dbReference type="RefSeq" id="WP_072763965.1">
    <property type="nucleotide sequence ID" value="NZ_FQYX01000007.1"/>
</dbReference>
<evidence type="ECO:0000313" key="1">
    <source>
        <dbReference type="EMBL" id="SHI90925.1"/>
    </source>
</evidence>
<gene>
    <name evidence="1" type="ORF">SAMN04487911_107117</name>
</gene>
<keyword evidence="2" id="KW-1185">Reference proteome</keyword>